<reference evidence="2 3" key="1">
    <citation type="submission" date="2008-07" db="EMBL/GenBank/DDBJ databases">
        <authorList>
            <person name="Tandeau de Marsac N."/>
            <person name="Ferriera S."/>
            <person name="Johnson J."/>
            <person name="Kravitz S."/>
            <person name="Beeson K."/>
            <person name="Sutton G."/>
            <person name="Rogers Y.-H."/>
            <person name="Friedman R."/>
            <person name="Frazier M."/>
            <person name="Venter J.C."/>
        </authorList>
    </citation>
    <scope>NUCLEOTIDE SEQUENCE [LARGE SCALE GENOMIC DNA]</scope>
    <source>
        <strain evidence="2 3">PCC 7420</strain>
    </source>
</reference>
<gene>
    <name evidence="2" type="ORF">MC7420_5235</name>
</gene>
<protein>
    <submittedName>
        <fullName evidence="2">Uncharacterized protein</fullName>
    </submittedName>
</protein>
<evidence type="ECO:0000313" key="3">
    <source>
        <dbReference type="Proteomes" id="UP000003835"/>
    </source>
</evidence>
<name>B4W2I3_9CYAN</name>
<proteinExistence type="predicted"/>
<dbReference type="AlphaFoldDB" id="B4W2I3"/>
<accession>B4W2I3</accession>
<feature type="region of interest" description="Disordered" evidence="1">
    <location>
        <begin position="1"/>
        <end position="20"/>
    </location>
</feature>
<sequence length="53" mass="5989">MSVQIQKIAPAHDTAPDRESGNLLFLAEMTNLLHRRTIHPSSLSHNSIELQRL</sequence>
<dbReference type="HOGENOM" id="CLU_3060452_0_0_3"/>
<organism evidence="2 3">
    <name type="scientific">Coleofasciculus chthonoplastes PCC 7420</name>
    <dbReference type="NCBI Taxonomy" id="118168"/>
    <lineage>
        <taxon>Bacteria</taxon>
        <taxon>Bacillati</taxon>
        <taxon>Cyanobacteriota</taxon>
        <taxon>Cyanophyceae</taxon>
        <taxon>Coleofasciculales</taxon>
        <taxon>Coleofasciculaceae</taxon>
        <taxon>Coleofasciculus</taxon>
    </lineage>
</organism>
<dbReference type="STRING" id="118168.MC7420_5235"/>
<keyword evidence="3" id="KW-1185">Reference proteome</keyword>
<evidence type="ECO:0000313" key="2">
    <source>
        <dbReference type="EMBL" id="EDX71610.1"/>
    </source>
</evidence>
<dbReference type="Proteomes" id="UP000003835">
    <property type="component" value="Unassembled WGS sequence"/>
</dbReference>
<dbReference type="EMBL" id="DS989871">
    <property type="protein sequence ID" value="EDX71610.1"/>
    <property type="molecule type" value="Genomic_DNA"/>
</dbReference>
<evidence type="ECO:0000256" key="1">
    <source>
        <dbReference type="SAM" id="MobiDB-lite"/>
    </source>
</evidence>